<keyword evidence="1" id="KW-0812">Transmembrane</keyword>
<evidence type="ECO:0000313" key="4">
    <source>
        <dbReference type="EMBL" id="EGL87397.1"/>
    </source>
</evidence>
<evidence type="ECO:0000259" key="2">
    <source>
        <dbReference type="Pfam" id="PF09972"/>
    </source>
</evidence>
<dbReference type="Pfam" id="PF09972">
    <property type="entry name" value="DUF2207"/>
    <property type="match status" value="1"/>
</dbReference>
<dbReference type="EMBL" id="AFNN01000010">
    <property type="protein sequence ID" value="EGL87397.1"/>
    <property type="molecule type" value="Genomic_DNA"/>
</dbReference>
<evidence type="ECO:0000259" key="3">
    <source>
        <dbReference type="Pfam" id="PF20990"/>
    </source>
</evidence>
<feature type="transmembrane region" description="Helical" evidence="1">
    <location>
        <begin position="520"/>
        <end position="541"/>
    </location>
</feature>
<dbReference type="AlphaFoldDB" id="F5VZU8"/>
<feature type="transmembrane region" description="Helical" evidence="1">
    <location>
        <begin position="292"/>
        <end position="312"/>
    </location>
</feature>
<dbReference type="InterPro" id="IPR018702">
    <property type="entry name" value="DUF2207"/>
</dbReference>
<name>F5VZU8_9STRE</name>
<dbReference type="eggNOG" id="COG4907">
    <property type="taxonomic scope" value="Bacteria"/>
</dbReference>
<keyword evidence="1" id="KW-1133">Transmembrane helix</keyword>
<feature type="transmembrane region" description="Helical" evidence="1">
    <location>
        <begin position="497"/>
        <end position="514"/>
    </location>
</feature>
<protein>
    <submittedName>
        <fullName evidence="4">Conserved domain protein</fullName>
    </submittedName>
</protein>
<sequence length="675" mass="76436">MFSPISSLKIAPSIVSKNGEIFNTSKPLLVKNDIIVKKLGRQCKMKKKWLLALIFTCFLFVPRLVFAVDFDILSYKGDLNIHADNTAVFKETITYHFKDDFNGQLIGLGKAGKMPKGFDIDDDPTVLVSKNGQIIQDVLSYTKEEEDGYKVFVLNPGNAGDTVRVTVTWQLSNILFLYNDIAELNWQPLTDSSGDIKDLEFRVTSDSPAEKLFFHTGKLLNEGSVEKVNDIYWVKMKNLPKKRQIELHAYWPREIFSSAPSQGLNEENLSNFKRVEVEIKANKVQANVMIKWIFPTFFIALLIFTIMYYRAFRKQISLQKVYPKNHRLYEPPMDLPPMVLAEAIYSTSLEEVSPLNKHKFGKFTFEQLIQATLLDLVDRGHLSIFQGEEEPWIKINSEKGLSNFEKECLRMTLSTKKEIALSDLFLEYQVSSTLFHGAKEADEKHIREFGLHLKRSFERRLQRMQSCVRDKVKILRLPSYYRPLTDTENNLVKKMKFCSAVTGLIGLLIFYYSLRTCGYFSIPLLSLGLQGLLASALVHFATRGPSRDGVLNEEGAEAFYLWISFENMLRDIAHLDKAELESIVVWNRLLVYATLYGCAKKVNKIMKLHNIQLGNADMNLYVYCGWDTNFHASTSHINHYAAIANTASTFSVSSGSGSSGGGFSGGGGGGSIGAF</sequence>
<keyword evidence="1" id="KW-0472">Membrane</keyword>
<evidence type="ECO:0000256" key="1">
    <source>
        <dbReference type="SAM" id="Phobius"/>
    </source>
</evidence>
<organism evidence="4 5">
    <name type="scientific">Streptococcus infantis SK1076</name>
    <dbReference type="NCBI Taxonomy" id="1005705"/>
    <lineage>
        <taxon>Bacteria</taxon>
        <taxon>Bacillati</taxon>
        <taxon>Bacillota</taxon>
        <taxon>Bacilli</taxon>
        <taxon>Lactobacillales</taxon>
        <taxon>Streptococcaceae</taxon>
        <taxon>Streptococcus</taxon>
    </lineage>
</organism>
<feature type="domain" description="DUF2207" evidence="2">
    <location>
        <begin position="71"/>
        <end position="251"/>
    </location>
</feature>
<dbReference type="Pfam" id="PF20990">
    <property type="entry name" value="DUF2207_C"/>
    <property type="match status" value="1"/>
</dbReference>
<feature type="domain" description="Predicted membrane protein YciQ-like C-terminal" evidence="3">
    <location>
        <begin position="329"/>
        <end position="604"/>
    </location>
</feature>
<gene>
    <name evidence="4" type="ORF">HMPREF9967_1649</name>
</gene>
<evidence type="ECO:0000313" key="5">
    <source>
        <dbReference type="Proteomes" id="UP000010138"/>
    </source>
</evidence>
<proteinExistence type="predicted"/>
<reference evidence="4 5" key="1">
    <citation type="submission" date="2011-04" db="EMBL/GenBank/DDBJ databases">
        <authorList>
            <person name="Durkin A.S."/>
            <person name="Radune D."/>
            <person name="Hostetler J."/>
            <person name="Torralba M."/>
            <person name="Gillis M."/>
            <person name="Methe B."/>
            <person name="Sutton G."/>
            <person name="Nelson K.E."/>
        </authorList>
    </citation>
    <scope>NUCLEOTIDE SEQUENCE [LARGE SCALE GENOMIC DNA]</scope>
    <source>
        <strain evidence="4 5">SK1076</strain>
    </source>
</reference>
<comment type="caution">
    <text evidence="4">The sequence shown here is derived from an EMBL/GenBank/DDBJ whole genome shotgun (WGS) entry which is preliminary data.</text>
</comment>
<accession>F5VZU8</accession>
<dbReference type="InterPro" id="IPR048389">
    <property type="entry name" value="YciQ-like_C"/>
</dbReference>
<dbReference type="Proteomes" id="UP000010138">
    <property type="component" value="Unassembled WGS sequence"/>
</dbReference>